<feature type="region of interest" description="Disordered" evidence="1">
    <location>
        <begin position="97"/>
        <end position="131"/>
    </location>
</feature>
<evidence type="ECO:0000256" key="1">
    <source>
        <dbReference type="SAM" id="MobiDB-lite"/>
    </source>
</evidence>
<evidence type="ECO:0000313" key="2">
    <source>
        <dbReference type="EMBL" id="KAI9174522.1"/>
    </source>
</evidence>
<dbReference type="EMBL" id="JAJSOW010000103">
    <property type="protein sequence ID" value="KAI9174522.1"/>
    <property type="molecule type" value="Genomic_DNA"/>
</dbReference>
<feature type="compositionally biased region" description="Acidic residues" evidence="1">
    <location>
        <begin position="106"/>
        <end position="131"/>
    </location>
</feature>
<keyword evidence="3" id="KW-1185">Reference proteome</keyword>
<reference evidence="2" key="2">
    <citation type="submission" date="2023-02" db="EMBL/GenBank/DDBJ databases">
        <authorList>
            <person name="Swenson N.G."/>
            <person name="Wegrzyn J.L."/>
            <person name="Mcevoy S.L."/>
        </authorList>
    </citation>
    <scope>NUCLEOTIDE SEQUENCE</scope>
    <source>
        <strain evidence="2">91603</strain>
        <tissue evidence="2">Leaf</tissue>
    </source>
</reference>
<reference evidence="2" key="1">
    <citation type="journal article" date="2022" name="Plant J.">
        <title>Strategies of tolerance reflected in two North American maple genomes.</title>
        <authorList>
            <person name="McEvoy S.L."/>
            <person name="Sezen U.U."/>
            <person name="Trouern-Trend A."/>
            <person name="McMahon S.M."/>
            <person name="Schaberg P.G."/>
            <person name="Yang J."/>
            <person name="Wegrzyn J.L."/>
            <person name="Swenson N.G."/>
        </authorList>
    </citation>
    <scope>NUCLEOTIDE SEQUENCE</scope>
    <source>
        <strain evidence="2">91603</strain>
    </source>
</reference>
<comment type="caution">
    <text evidence="2">The sequence shown here is derived from an EMBL/GenBank/DDBJ whole genome shotgun (WGS) entry which is preliminary data.</text>
</comment>
<name>A0AAD5IRP3_ACENE</name>
<evidence type="ECO:0000313" key="3">
    <source>
        <dbReference type="Proteomes" id="UP001064489"/>
    </source>
</evidence>
<gene>
    <name evidence="2" type="ORF">LWI28_018538</name>
</gene>
<dbReference type="Proteomes" id="UP001064489">
    <property type="component" value="Chromosome 8"/>
</dbReference>
<organism evidence="2 3">
    <name type="scientific">Acer negundo</name>
    <name type="common">Box elder</name>
    <dbReference type="NCBI Taxonomy" id="4023"/>
    <lineage>
        <taxon>Eukaryota</taxon>
        <taxon>Viridiplantae</taxon>
        <taxon>Streptophyta</taxon>
        <taxon>Embryophyta</taxon>
        <taxon>Tracheophyta</taxon>
        <taxon>Spermatophyta</taxon>
        <taxon>Magnoliopsida</taxon>
        <taxon>eudicotyledons</taxon>
        <taxon>Gunneridae</taxon>
        <taxon>Pentapetalae</taxon>
        <taxon>rosids</taxon>
        <taxon>malvids</taxon>
        <taxon>Sapindales</taxon>
        <taxon>Sapindaceae</taxon>
        <taxon>Hippocastanoideae</taxon>
        <taxon>Acereae</taxon>
        <taxon>Acer</taxon>
    </lineage>
</organism>
<dbReference type="AlphaFoldDB" id="A0AAD5IRP3"/>
<protein>
    <submittedName>
        <fullName evidence="2">Uncharacterized protein</fullName>
    </submittedName>
</protein>
<sequence length="433" mass="49546">MLRVTSEALEAWRESHMGDFLRLIPTSFIRLGLVTRARKEMPGINCHRSGSVEASGLIFRLKKRKEHPFSDTEGGSLRLWRSDHHSKVGLGFTNVVGSPLAVSEGGESEEEEEEEEDEDEEEEEEEEEGGDTEMILIAMWVTLTMPEGFGYITDSTVTEETLRRLRDEYGIPNKKQGEVSLPEESRKILQRIKDKKYNPLGRGGDPFNQYLVHQILKISAPSHGYQASDLFQIVHSVTKLTLPHSPRLIEVKKEEGSKQWSVPVRIPKLPIPSIFSAKLSVLELETWLGHGQGKGPLKAFNIPAFKEKEPPTFSEEEPWWALVAILCNSECYGQGFKCFLTLEQLVVYFKEELHVFKRMRVDVEAHLKHTELALVHLSTEKQMVEETQAGMAEQVLRWKLDLEKEVIRSTCCAYERNELRKQLMTKEREMEAA</sequence>
<proteinExistence type="predicted"/>
<accession>A0AAD5IRP3</accession>